<reference evidence="2" key="1">
    <citation type="submission" date="2016-10" db="EMBL/GenBank/DDBJ databases">
        <authorList>
            <person name="Varghese N."/>
            <person name="Submissions S."/>
        </authorList>
    </citation>
    <scope>NUCLEOTIDE SEQUENCE [LARGE SCALE GENOMIC DNA]</scope>
    <source>
        <strain evidence="2">DSM 20403</strain>
    </source>
</reference>
<dbReference type="InterPro" id="IPR007563">
    <property type="entry name" value="DUF554"/>
</dbReference>
<dbReference type="Proteomes" id="UP000182635">
    <property type="component" value="Unassembled WGS sequence"/>
</dbReference>
<evidence type="ECO:0008006" key="3">
    <source>
        <dbReference type="Google" id="ProtNLM"/>
    </source>
</evidence>
<evidence type="ECO:0000313" key="1">
    <source>
        <dbReference type="EMBL" id="SFG62027.1"/>
    </source>
</evidence>
<dbReference type="EMBL" id="FOPI01000056">
    <property type="protein sequence ID" value="SFG62027.1"/>
    <property type="molecule type" value="Genomic_DNA"/>
</dbReference>
<gene>
    <name evidence="1" type="ORF">SAMN02910432_02060</name>
</gene>
<dbReference type="Pfam" id="PF04474">
    <property type="entry name" value="DUF554"/>
    <property type="match status" value="1"/>
</dbReference>
<name>A0A1I2TF69_9LACO</name>
<organism evidence="1 2">
    <name type="scientific">Ligilactobacillus ruminis DSM 20403 = NBRC 102161</name>
    <dbReference type="NCBI Taxonomy" id="1423798"/>
    <lineage>
        <taxon>Bacteria</taxon>
        <taxon>Bacillati</taxon>
        <taxon>Bacillota</taxon>
        <taxon>Bacilli</taxon>
        <taxon>Lactobacillales</taxon>
        <taxon>Lactobacillaceae</taxon>
        <taxon>Ligilactobacillus</taxon>
    </lineage>
</organism>
<sequence>MIGTIFNTAMIFCGSLLGTLFKKGMASKYHDILMQGLGRLRSSLWA</sequence>
<proteinExistence type="predicted"/>
<evidence type="ECO:0000313" key="2">
    <source>
        <dbReference type="Proteomes" id="UP000182635"/>
    </source>
</evidence>
<accession>A0A1I2TF69</accession>
<protein>
    <recommendedName>
        <fullName evidence="3">DUF554 domain-containing protein</fullName>
    </recommendedName>
</protein>
<dbReference type="AlphaFoldDB" id="A0A1I2TF69"/>